<dbReference type="FunFam" id="2.40.10.10:FF:000047">
    <property type="entry name" value="Trypsin eta"/>
    <property type="match status" value="1"/>
</dbReference>
<evidence type="ECO:0000256" key="2">
    <source>
        <dbReference type="ARBA" id="ARBA00007664"/>
    </source>
</evidence>
<dbReference type="PANTHER" id="PTHR24276">
    <property type="entry name" value="POLYSERASE-RELATED"/>
    <property type="match status" value="1"/>
</dbReference>
<dbReference type="PROSITE" id="PS50240">
    <property type="entry name" value="TRYPSIN_DOM"/>
    <property type="match status" value="1"/>
</dbReference>
<dbReference type="GO" id="GO:0005576">
    <property type="term" value="C:extracellular region"/>
    <property type="evidence" value="ECO:0007669"/>
    <property type="project" value="UniProtKB-SubCell"/>
</dbReference>
<dbReference type="EMBL" id="AF053911">
    <property type="protein sequence ID" value="AAD21831.1"/>
    <property type="molecule type" value="mRNA"/>
</dbReference>
<accession>Q9XY53</accession>
<dbReference type="InterPro" id="IPR001254">
    <property type="entry name" value="Trypsin_dom"/>
</dbReference>
<dbReference type="GO" id="GO:0004252">
    <property type="term" value="F:serine-type endopeptidase activity"/>
    <property type="evidence" value="ECO:0007669"/>
    <property type="project" value="InterPro"/>
</dbReference>
<evidence type="ECO:0000256" key="4">
    <source>
        <dbReference type="ARBA" id="ARBA00022670"/>
    </source>
</evidence>
<dbReference type="PANTHER" id="PTHR24276:SF98">
    <property type="entry name" value="FI18310P1-RELATED"/>
    <property type="match status" value="1"/>
</dbReference>
<dbReference type="PRINTS" id="PR00722">
    <property type="entry name" value="CHYMOTRYPSIN"/>
</dbReference>
<evidence type="ECO:0000256" key="9">
    <source>
        <dbReference type="SAM" id="SignalP"/>
    </source>
</evidence>
<dbReference type="Pfam" id="PF00089">
    <property type="entry name" value="Trypsin"/>
    <property type="match status" value="1"/>
</dbReference>
<dbReference type="MEROPS" id="S01.422"/>
<feature type="domain" description="Peptidase S1" evidence="10">
    <location>
        <begin position="22"/>
        <end position="256"/>
    </location>
</feature>
<keyword evidence="4 8" id="KW-0645">Protease</keyword>
<dbReference type="InterPro" id="IPR033116">
    <property type="entry name" value="TRYPSIN_SER"/>
</dbReference>
<gene>
    <name evidence="11" type="primary">SP-24</name>
</gene>
<dbReference type="PROSITE" id="PS00134">
    <property type="entry name" value="TRYPSIN_HIS"/>
    <property type="match status" value="1"/>
</dbReference>
<dbReference type="CDD" id="cd00190">
    <property type="entry name" value="Tryp_SPc"/>
    <property type="match status" value="1"/>
</dbReference>
<reference evidence="11" key="1">
    <citation type="journal article" date="1999" name="Insect Mol. Biol.">
        <title>Cloning of a family of serine protease genes from the cat flea Ctenocephalides felis.</title>
        <authorList>
            <person name="Gaines P.J."/>
            <person name="Sampson C.M."/>
            <person name="Rushlow K.E."/>
            <person name="Stiegler G.L."/>
        </authorList>
    </citation>
    <scope>NUCLEOTIDE SEQUENCE</scope>
</reference>
<dbReference type="OrthoDB" id="10059102at2759"/>
<dbReference type="GO" id="GO:0016485">
    <property type="term" value="P:protein processing"/>
    <property type="evidence" value="ECO:0007669"/>
    <property type="project" value="UniProtKB-ARBA"/>
</dbReference>
<dbReference type="InterPro" id="IPR050430">
    <property type="entry name" value="Peptidase_S1"/>
</dbReference>
<evidence type="ECO:0000256" key="1">
    <source>
        <dbReference type="ARBA" id="ARBA00004613"/>
    </source>
</evidence>
<name>Q9XY53_CTEFE</name>
<evidence type="ECO:0000256" key="5">
    <source>
        <dbReference type="ARBA" id="ARBA00022801"/>
    </source>
</evidence>
<keyword evidence="6 8" id="KW-0720">Serine protease</keyword>
<evidence type="ECO:0000259" key="10">
    <source>
        <dbReference type="PROSITE" id="PS50240"/>
    </source>
</evidence>
<evidence type="ECO:0000256" key="8">
    <source>
        <dbReference type="RuleBase" id="RU363034"/>
    </source>
</evidence>
<keyword evidence="3" id="KW-0964">Secreted</keyword>
<dbReference type="InterPro" id="IPR043504">
    <property type="entry name" value="Peptidase_S1_PA_chymotrypsin"/>
</dbReference>
<dbReference type="InterPro" id="IPR009003">
    <property type="entry name" value="Peptidase_S1_PA"/>
</dbReference>
<evidence type="ECO:0000256" key="3">
    <source>
        <dbReference type="ARBA" id="ARBA00022525"/>
    </source>
</evidence>
<comment type="similarity">
    <text evidence="2">Belongs to the peptidase S1 family.</text>
</comment>
<dbReference type="Gene3D" id="2.40.10.10">
    <property type="entry name" value="Trypsin-like serine proteases"/>
    <property type="match status" value="1"/>
</dbReference>
<sequence length="258" mass="28104">MKLIIVLAFVLGICSGSPHSRIICGQNAKKNSAPYMASVQLLDKVEGVEKLFHFCGGAIVNDRWILTAAHCLRGKDHLLDKLFIAVGLTNLGEGGTVYPVEKGIMHEEYEHYDIVNDIALIKVKSPIEFNEKVTTVKLGEDYVGGDVQLRLTGWGVTTNEGIGSPSQKLQVMTAKSLTYEDCKNAIYKKTFESQICAQAKKGTGSCKGDSGGPLVQGNNTLVGLVSWGMQPCGSGYYPDVYTRITSFLDWINTTMSEN</sequence>
<dbReference type="InterPro" id="IPR018114">
    <property type="entry name" value="TRYPSIN_HIS"/>
</dbReference>
<keyword evidence="9" id="KW-0732">Signal</keyword>
<feature type="chain" id="PRO_5004337821" evidence="9">
    <location>
        <begin position="17"/>
        <end position="258"/>
    </location>
</feature>
<comment type="subcellular location">
    <subcellularLocation>
        <location evidence="1">Secreted</location>
    </subcellularLocation>
</comment>
<evidence type="ECO:0000256" key="6">
    <source>
        <dbReference type="ARBA" id="ARBA00022825"/>
    </source>
</evidence>
<evidence type="ECO:0000313" key="11">
    <source>
        <dbReference type="EMBL" id="AAD21831.1"/>
    </source>
</evidence>
<keyword evidence="5 8" id="KW-0378">Hydrolase</keyword>
<dbReference type="InterPro" id="IPR001314">
    <property type="entry name" value="Peptidase_S1A"/>
</dbReference>
<evidence type="ECO:0000256" key="7">
    <source>
        <dbReference type="ARBA" id="ARBA00023157"/>
    </source>
</evidence>
<feature type="signal peptide" evidence="9">
    <location>
        <begin position="1"/>
        <end position="16"/>
    </location>
</feature>
<protein>
    <submittedName>
        <fullName evidence="11">Chymotrypsin-like serine protease</fullName>
    </submittedName>
</protein>
<dbReference type="SUPFAM" id="SSF50494">
    <property type="entry name" value="Trypsin-like serine proteases"/>
    <property type="match status" value="1"/>
</dbReference>
<dbReference type="SMART" id="SM00020">
    <property type="entry name" value="Tryp_SPc"/>
    <property type="match status" value="1"/>
</dbReference>
<proteinExistence type="evidence at transcript level"/>
<dbReference type="AlphaFoldDB" id="Q9XY53"/>
<dbReference type="PROSITE" id="PS00135">
    <property type="entry name" value="TRYPSIN_SER"/>
    <property type="match status" value="1"/>
</dbReference>
<keyword evidence="7" id="KW-1015">Disulfide bond</keyword>
<organism evidence="11">
    <name type="scientific">Ctenocephalides felis</name>
    <name type="common">Cat flea</name>
    <dbReference type="NCBI Taxonomy" id="7515"/>
    <lineage>
        <taxon>Eukaryota</taxon>
        <taxon>Metazoa</taxon>
        <taxon>Ecdysozoa</taxon>
        <taxon>Arthropoda</taxon>
        <taxon>Hexapoda</taxon>
        <taxon>Insecta</taxon>
        <taxon>Pterygota</taxon>
        <taxon>Neoptera</taxon>
        <taxon>Endopterygota</taxon>
        <taxon>Siphonaptera</taxon>
        <taxon>Pulicidae</taxon>
        <taxon>Archaeopsyllinae</taxon>
        <taxon>Ctenocephalides</taxon>
    </lineage>
</organism>